<gene>
    <name evidence="1" type="ORF">LCGC14_2552430</name>
</gene>
<dbReference type="AlphaFoldDB" id="A0A0F9AMF4"/>
<protein>
    <submittedName>
        <fullName evidence="1">Uncharacterized protein</fullName>
    </submittedName>
</protein>
<organism evidence="1">
    <name type="scientific">marine sediment metagenome</name>
    <dbReference type="NCBI Taxonomy" id="412755"/>
    <lineage>
        <taxon>unclassified sequences</taxon>
        <taxon>metagenomes</taxon>
        <taxon>ecological metagenomes</taxon>
    </lineage>
</organism>
<proteinExistence type="predicted"/>
<name>A0A0F9AMF4_9ZZZZ</name>
<feature type="non-terminal residue" evidence="1">
    <location>
        <position position="1"/>
    </location>
</feature>
<dbReference type="EMBL" id="LAZR01041923">
    <property type="protein sequence ID" value="KKL10779.1"/>
    <property type="molecule type" value="Genomic_DNA"/>
</dbReference>
<comment type="caution">
    <text evidence="1">The sequence shown here is derived from an EMBL/GenBank/DDBJ whole genome shotgun (WGS) entry which is preliminary data.</text>
</comment>
<accession>A0A0F9AMF4</accession>
<evidence type="ECO:0000313" key="1">
    <source>
        <dbReference type="EMBL" id="KKL10779.1"/>
    </source>
</evidence>
<reference evidence="1" key="1">
    <citation type="journal article" date="2015" name="Nature">
        <title>Complex archaea that bridge the gap between prokaryotes and eukaryotes.</title>
        <authorList>
            <person name="Spang A."/>
            <person name="Saw J.H."/>
            <person name="Jorgensen S.L."/>
            <person name="Zaremba-Niedzwiedzka K."/>
            <person name="Martijn J."/>
            <person name="Lind A.E."/>
            <person name="van Eijk R."/>
            <person name="Schleper C."/>
            <person name="Guy L."/>
            <person name="Ettema T.J."/>
        </authorList>
    </citation>
    <scope>NUCLEOTIDE SEQUENCE</scope>
</reference>
<sequence length="34" mass="3883">PKYFEIACKRIDLAQAQGKLFVDDATPVEQVKLF</sequence>